<protein>
    <submittedName>
        <fullName evidence="1">Uncharacterized protein</fullName>
    </submittedName>
</protein>
<dbReference type="EMBL" id="LMTR01000027">
    <property type="protein sequence ID" value="KWT70979.1"/>
    <property type="molecule type" value="Genomic_DNA"/>
</dbReference>
<proteinExistence type="predicted"/>
<comment type="caution">
    <text evidence="1">The sequence shown here is derived from an EMBL/GenBank/DDBJ whole genome shotgun (WGS) entry which is preliminary data.</text>
</comment>
<organism evidence="1 2">
    <name type="scientific">Hyphomicrobium sulfonivorans</name>
    <dbReference type="NCBI Taxonomy" id="121290"/>
    <lineage>
        <taxon>Bacteria</taxon>
        <taxon>Pseudomonadati</taxon>
        <taxon>Pseudomonadota</taxon>
        <taxon>Alphaproteobacteria</taxon>
        <taxon>Hyphomicrobiales</taxon>
        <taxon>Hyphomicrobiaceae</taxon>
        <taxon>Hyphomicrobium</taxon>
    </lineage>
</organism>
<evidence type="ECO:0000313" key="2">
    <source>
        <dbReference type="Proteomes" id="UP000059074"/>
    </source>
</evidence>
<keyword evidence="2" id="KW-1185">Reference proteome</keyword>
<name>A0A120CXH4_HYPSL</name>
<sequence>MRAVAAANAECAFDDAQAIGFYGAIQLLRKGESPFRFETRHRGVSCAR</sequence>
<gene>
    <name evidence="1" type="ORF">APY04_0641</name>
</gene>
<reference evidence="1 2" key="1">
    <citation type="submission" date="2015-10" db="EMBL/GenBank/DDBJ databases">
        <title>Transcriptomic analysis of a linuron degrading triple-species bacterial consortium.</title>
        <authorList>
            <person name="Albers P."/>
        </authorList>
    </citation>
    <scope>NUCLEOTIDE SEQUENCE [LARGE SCALE GENOMIC DNA]</scope>
    <source>
        <strain evidence="1 2">WDL6</strain>
    </source>
</reference>
<dbReference type="PATRIC" id="fig|121290.4.peg.1113"/>
<dbReference type="AlphaFoldDB" id="A0A120CXH4"/>
<dbReference type="Proteomes" id="UP000059074">
    <property type="component" value="Unassembled WGS sequence"/>
</dbReference>
<evidence type="ECO:0000313" key="1">
    <source>
        <dbReference type="EMBL" id="KWT70979.1"/>
    </source>
</evidence>
<accession>A0A120CXH4</accession>